<dbReference type="CDD" id="cd03019">
    <property type="entry name" value="DsbA_DsbA"/>
    <property type="match status" value="1"/>
</dbReference>
<evidence type="ECO:0000259" key="6">
    <source>
        <dbReference type="Pfam" id="PF01323"/>
    </source>
</evidence>
<keyword evidence="3" id="KW-0732">Signal</keyword>
<keyword evidence="4" id="KW-1015">Disulfide bond</keyword>
<gene>
    <name evidence="7" type="ORF">METZ01_LOCUS225134</name>
</gene>
<dbReference type="PANTHER" id="PTHR35891">
    <property type="entry name" value="THIOL:DISULFIDE INTERCHANGE PROTEIN DSBA"/>
    <property type="match status" value="1"/>
</dbReference>
<accession>A0A382GAL5</accession>
<dbReference type="InterPro" id="IPR001853">
    <property type="entry name" value="DSBA-like_thioredoxin_dom"/>
</dbReference>
<dbReference type="Pfam" id="PF01323">
    <property type="entry name" value="DSBA"/>
    <property type="match status" value="1"/>
</dbReference>
<organism evidence="7">
    <name type="scientific">marine metagenome</name>
    <dbReference type="NCBI Taxonomy" id="408172"/>
    <lineage>
        <taxon>unclassified sequences</taxon>
        <taxon>metagenomes</taxon>
        <taxon>ecological metagenomes</taxon>
    </lineage>
</organism>
<evidence type="ECO:0000256" key="3">
    <source>
        <dbReference type="ARBA" id="ARBA00022729"/>
    </source>
</evidence>
<evidence type="ECO:0000313" key="7">
    <source>
        <dbReference type="EMBL" id="SVB72280.1"/>
    </source>
</evidence>
<dbReference type="InterPro" id="IPR023205">
    <property type="entry name" value="DsbA/DsbL"/>
</dbReference>
<dbReference type="AlphaFoldDB" id="A0A382GAL5"/>
<dbReference type="PIRSF" id="PIRSF001488">
    <property type="entry name" value="Tdi_protein"/>
    <property type="match status" value="1"/>
</dbReference>
<comment type="similarity">
    <text evidence="1">Belongs to the thioredoxin family. DsbA subfamily.</text>
</comment>
<evidence type="ECO:0000256" key="1">
    <source>
        <dbReference type="ARBA" id="ARBA00005791"/>
    </source>
</evidence>
<protein>
    <recommendedName>
        <fullName evidence="2">Thiol:disulfide interchange protein DsbA</fullName>
    </recommendedName>
</protein>
<evidence type="ECO:0000256" key="5">
    <source>
        <dbReference type="ARBA" id="ARBA00023284"/>
    </source>
</evidence>
<dbReference type="PANTHER" id="PTHR35891:SF2">
    <property type="entry name" value="THIOL:DISULFIDE INTERCHANGE PROTEIN DSBA"/>
    <property type="match status" value="1"/>
</dbReference>
<feature type="domain" description="DSBA-like thioredoxin" evidence="6">
    <location>
        <begin position="90"/>
        <end position="188"/>
    </location>
</feature>
<dbReference type="GO" id="GO:0016491">
    <property type="term" value="F:oxidoreductase activity"/>
    <property type="evidence" value="ECO:0007669"/>
    <property type="project" value="InterPro"/>
</dbReference>
<reference evidence="7" key="1">
    <citation type="submission" date="2018-05" db="EMBL/GenBank/DDBJ databases">
        <authorList>
            <person name="Lanie J.A."/>
            <person name="Ng W.-L."/>
            <person name="Kazmierczak K.M."/>
            <person name="Andrzejewski T.M."/>
            <person name="Davidsen T.M."/>
            <person name="Wayne K.J."/>
            <person name="Tettelin H."/>
            <person name="Glass J.I."/>
            <person name="Rusch D."/>
            <person name="Podicherti R."/>
            <person name="Tsui H.-C.T."/>
            <person name="Winkler M.E."/>
        </authorList>
    </citation>
    <scope>NUCLEOTIDE SEQUENCE</scope>
</reference>
<dbReference type="Gene3D" id="3.40.30.10">
    <property type="entry name" value="Glutaredoxin"/>
    <property type="match status" value="1"/>
</dbReference>
<dbReference type="SUPFAM" id="SSF52833">
    <property type="entry name" value="Thioredoxin-like"/>
    <property type="match status" value="1"/>
</dbReference>
<evidence type="ECO:0000256" key="2">
    <source>
        <dbReference type="ARBA" id="ARBA00013831"/>
    </source>
</evidence>
<dbReference type="InterPro" id="IPR036249">
    <property type="entry name" value="Thioredoxin-like_sf"/>
</dbReference>
<name>A0A382GAL5_9ZZZZ</name>
<dbReference type="InterPro" id="IPR050824">
    <property type="entry name" value="Thiol_disulfide_DsbA"/>
</dbReference>
<proteinExistence type="inferred from homology"/>
<sequence length="218" mass="25597">MDYIKKENILKKIFVFLVFLFFSYLQSEEFSAGRHYEILDSPTTTRDSHRIEVVEIFWFGCNHCFYFENFLEVWKEDLTEDVDFWKSHATWNPTLKTHARIFYTAKVLGVEEEVVAAAFNAIQRERRFLTGNSEIEHFFKGFGVDKEQYLAVSNSFGVNNSIRQADNRMRGWKVAAVPTLIVNGKYKVSATRELGTEKLLDVVDFLIKKEKRYLTKSD</sequence>
<keyword evidence="5" id="KW-0676">Redox-active center</keyword>
<dbReference type="EMBL" id="UINC01054496">
    <property type="protein sequence ID" value="SVB72280.1"/>
    <property type="molecule type" value="Genomic_DNA"/>
</dbReference>
<evidence type="ECO:0000256" key="4">
    <source>
        <dbReference type="ARBA" id="ARBA00023157"/>
    </source>
</evidence>